<sequence length="316" mass="37347">MERVIDTVREEIINRNVTFPPIWYRTKVDGSSGKVRRIGIQNIKQQLYDCIAVEAMGPFWKRFGEYQYASIKGRGTVKGAKVIRRWIRNPDMRYFAKLDVRKCFESISHDKLMDFLQLHIKNEQLLWLVKVLVDSFENGLSIGSYLSQYLCNAYMSIIYHRIKEGMYKARRGNRTNLIRHCMIYMDDILLIGSRKRDMEKAIKNVATLADDMGLTIKPNHQVRKIEAGCIDMLGFRIFRTHVEIRKSIFIRIRRTFKRIYKLPTMRIARKCISYYGYLKHSNSRRIERKWKVRSMIKKCKGVIRGESKIFQPATAG</sequence>
<reference evidence="2" key="1">
    <citation type="submission" date="2020-10" db="EMBL/GenBank/DDBJ databases">
        <authorList>
            <person name="Gilroy R."/>
        </authorList>
    </citation>
    <scope>NUCLEOTIDE SEQUENCE</scope>
    <source>
        <strain evidence="2">CHK123-3438</strain>
    </source>
</reference>
<gene>
    <name evidence="2" type="ORF">IAB60_12745</name>
</gene>
<name>A0A9D1GLB0_9FIRM</name>
<dbReference type="PANTHER" id="PTHR34047:SF8">
    <property type="entry name" value="PROTEIN YKFC"/>
    <property type="match status" value="1"/>
</dbReference>
<evidence type="ECO:0000313" key="3">
    <source>
        <dbReference type="Proteomes" id="UP000886860"/>
    </source>
</evidence>
<evidence type="ECO:0000313" key="2">
    <source>
        <dbReference type="EMBL" id="HIT42938.1"/>
    </source>
</evidence>
<dbReference type="InterPro" id="IPR043502">
    <property type="entry name" value="DNA/RNA_pol_sf"/>
</dbReference>
<dbReference type="PROSITE" id="PS50878">
    <property type="entry name" value="RT_POL"/>
    <property type="match status" value="1"/>
</dbReference>
<comment type="caution">
    <text evidence="2">The sequence shown here is derived from an EMBL/GenBank/DDBJ whole genome shotgun (WGS) entry which is preliminary data.</text>
</comment>
<dbReference type="SUPFAM" id="SSF56672">
    <property type="entry name" value="DNA/RNA polymerases"/>
    <property type="match status" value="1"/>
</dbReference>
<proteinExistence type="predicted"/>
<dbReference type="InterPro" id="IPR051083">
    <property type="entry name" value="GrpII_Intron_Splice-Mob/Def"/>
</dbReference>
<evidence type="ECO:0000259" key="1">
    <source>
        <dbReference type="PROSITE" id="PS50878"/>
    </source>
</evidence>
<feature type="domain" description="Reverse transcriptase" evidence="1">
    <location>
        <begin position="1"/>
        <end position="237"/>
    </location>
</feature>
<dbReference type="InterPro" id="IPR000477">
    <property type="entry name" value="RT_dom"/>
</dbReference>
<protein>
    <recommendedName>
        <fullName evidence="1">Reverse transcriptase domain-containing protein</fullName>
    </recommendedName>
</protein>
<dbReference type="PANTHER" id="PTHR34047">
    <property type="entry name" value="NUCLEAR INTRON MATURASE 1, MITOCHONDRIAL-RELATED"/>
    <property type="match status" value="1"/>
</dbReference>
<dbReference type="Pfam" id="PF00078">
    <property type="entry name" value="RVT_1"/>
    <property type="match status" value="1"/>
</dbReference>
<dbReference type="AlphaFoldDB" id="A0A9D1GLB0"/>
<organism evidence="2 3">
    <name type="scientific">Candidatus Caccovicinus merdipullorum</name>
    <dbReference type="NCBI Taxonomy" id="2840724"/>
    <lineage>
        <taxon>Bacteria</taxon>
        <taxon>Bacillati</taxon>
        <taxon>Bacillota</taxon>
        <taxon>Clostridia</taxon>
        <taxon>Eubacteriales</taxon>
        <taxon>Candidatus Caccovicinus</taxon>
    </lineage>
</organism>
<dbReference type="InterPro" id="IPR043128">
    <property type="entry name" value="Rev_trsase/Diguanyl_cyclase"/>
</dbReference>
<accession>A0A9D1GLB0</accession>
<reference evidence="2" key="2">
    <citation type="journal article" date="2021" name="PeerJ">
        <title>Extensive microbial diversity within the chicken gut microbiome revealed by metagenomics and culture.</title>
        <authorList>
            <person name="Gilroy R."/>
            <person name="Ravi A."/>
            <person name="Getino M."/>
            <person name="Pursley I."/>
            <person name="Horton D.L."/>
            <person name="Alikhan N.F."/>
            <person name="Baker D."/>
            <person name="Gharbi K."/>
            <person name="Hall N."/>
            <person name="Watson M."/>
            <person name="Adriaenssens E.M."/>
            <person name="Foster-Nyarko E."/>
            <person name="Jarju S."/>
            <person name="Secka A."/>
            <person name="Antonio M."/>
            <person name="Oren A."/>
            <person name="Chaudhuri R.R."/>
            <person name="La Ragione R."/>
            <person name="Hildebrand F."/>
            <person name="Pallen M.J."/>
        </authorList>
    </citation>
    <scope>NUCLEOTIDE SEQUENCE</scope>
    <source>
        <strain evidence="2">CHK123-3438</strain>
    </source>
</reference>
<dbReference type="Gene3D" id="3.30.70.270">
    <property type="match status" value="1"/>
</dbReference>
<dbReference type="EMBL" id="DVKS01000209">
    <property type="protein sequence ID" value="HIT42938.1"/>
    <property type="molecule type" value="Genomic_DNA"/>
</dbReference>
<dbReference type="Proteomes" id="UP000886860">
    <property type="component" value="Unassembled WGS sequence"/>
</dbReference>